<evidence type="ECO:0000256" key="1">
    <source>
        <dbReference type="SAM" id="SignalP"/>
    </source>
</evidence>
<dbReference type="EMBL" id="FNRI01000001">
    <property type="protein sequence ID" value="SEA07874.1"/>
    <property type="molecule type" value="Genomic_DNA"/>
</dbReference>
<dbReference type="SUPFAM" id="SSF53187">
    <property type="entry name" value="Zn-dependent exopeptidases"/>
    <property type="match status" value="1"/>
</dbReference>
<keyword evidence="1" id="KW-0732">Signal</keyword>
<evidence type="ECO:0000313" key="4">
    <source>
        <dbReference type="Proteomes" id="UP000183253"/>
    </source>
</evidence>
<dbReference type="Pfam" id="PF25275">
    <property type="entry name" value="Golvesin_C"/>
    <property type="match status" value="1"/>
</dbReference>
<proteinExistence type="predicted"/>
<dbReference type="Pfam" id="PF00041">
    <property type="entry name" value="fn3"/>
    <property type="match status" value="1"/>
</dbReference>
<dbReference type="Gene3D" id="3.40.630.40">
    <property type="entry name" value="Zn-dependent exopeptidases"/>
    <property type="match status" value="1"/>
</dbReference>
<sequence length="997" mass="110843">MKNRILYLLVSIFTLGGLSAAEVGTATRTEIARTLSRIVSREITGGYQKAEPTTVRIEAIKASRSRVQIYATIGLSYYPFREDNVRALRDSVRALLPQEFRKARIELYTDRREIGELVPLAHRNAAQLKKQIAKRQIVPFTNRSERPLVARLSAAATPSKGLSGRHIALWQSHGRYFDQTENRWKWQRSMLWQTCEDLYTQSYVLPYLVPMLENAGACVMLPRERDVQKFEVLADNDAAGQYAETGSWELGGPGFAHLRQVYHTGENPFREGTTRRTRTVAGDATDRAVWRADIPEQGEYAVYVSYESTPESADDAHYTVHHLGGETEYAVNQTMGGGTWIYLGRFTLAPGRQEIVTLSNRSRTAGRIVSADAVKIGGGYGNIARTPCDSLRRPDTEYIEETSGYPRFCEGARYWLQWAGFPEKVYTPKNNTDDYKDDYMSRAHWVNALMGGSERLPDSVGLGIPVDMALAFHSDAGVRDGDGIVGTLGICYTRENGGKFVGGTDRYRSRDLTDLVQTQVVEDIRRTFEPGWQRRGLWNRAYYEARVPGVPTMLLELLSHQNFADMRLGSDPRFKFLVSRAVYKGILQYISSQYGLPYVVQPLPVEAFSAEFTAADNVALSWSPVMDPLEKSAAPTGYVVYTRVDEGGFDNGRPVDKPYLIVEQKPGHIYSYRVTAVNEGGESFPSETLSACRVADEKGRVLIVNGFDRVSAPLSERSDSLAGFRMEIDGGVPDRQDISFVGAQHVFDLAQARCNVDSIALGACGCDFETDVIGGNTFDYPALHGRSVAAAGYSFCSASLKAVERGEAALEQYPAVDLILGKQRTTTIGRGVQEPAFATFSPELQSALRRYLADGGALFASGAYVVSDLWAEEAPDAGRAFAEEVLHCALDTGRAAERGRVRVMTAHKDFSRGEYRFNDEYRPDRYIVESPDALKPVGEGAFAVMRYVESGRTAGVACEAEGRTFVVGFPFESILSHTERDRMMRDALRFLLNENIK</sequence>
<dbReference type="Proteomes" id="UP000183253">
    <property type="component" value="Unassembled WGS sequence"/>
</dbReference>
<dbReference type="SMART" id="SM00060">
    <property type="entry name" value="FN3"/>
    <property type="match status" value="1"/>
</dbReference>
<gene>
    <name evidence="3" type="ORF">SAMN05444145_101475</name>
</gene>
<feature type="signal peptide" evidence="1">
    <location>
        <begin position="1"/>
        <end position="20"/>
    </location>
</feature>
<evidence type="ECO:0000259" key="2">
    <source>
        <dbReference type="PROSITE" id="PS50853"/>
    </source>
</evidence>
<dbReference type="InterPro" id="IPR036116">
    <property type="entry name" value="FN3_sf"/>
</dbReference>
<reference evidence="3 4" key="1">
    <citation type="submission" date="2016-10" db="EMBL/GenBank/DDBJ databases">
        <authorList>
            <person name="de Groot N.N."/>
        </authorList>
    </citation>
    <scope>NUCLEOTIDE SEQUENCE [LARGE SCALE GENOMIC DNA]</scope>
    <source>
        <strain evidence="3 4">DSM 25383</strain>
    </source>
</reference>
<dbReference type="AlphaFoldDB" id="A0A1H3YAA4"/>
<dbReference type="PROSITE" id="PS50853">
    <property type="entry name" value="FN3"/>
    <property type="match status" value="1"/>
</dbReference>
<protein>
    <recommendedName>
        <fullName evidence="2">Fibronectin type-III domain-containing protein</fullName>
    </recommendedName>
</protein>
<keyword evidence="4" id="KW-1185">Reference proteome</keyword>
<dbReference type="STRING" id="1033731.SAMN05444145_101475"/>
<dbReference type="RefSeq" id="WP_010259991.1">
    <property type="nucleotide sequence ID" value="NZ_CAEG01000004.1"/>
</dbReference>
<feature type="domain" description="Fibronectin type-III" evidence="2">
    <location>
        <begin position="604"/>
        <end position="697"/>
    </location>
</feature>
<accession>A0A1H3YAA4</accession>
<dbReference type="OrthoDB" id="719733at2"/>
<feature type="chain" id="PRO_5010161841" description="Fibronectin type-III domain-containing protein" evidence="1">
    <location>
        <begin position="21"/>
        <end position="997"/>
    </location>
</feature>
<dbReference type="Gene3D" id="2.60.40.10">
    <property type="entry name" value="Immunoglobulins"/>
    <property type="match status" value="1"/>
</dbReference>
<dbReference type="SUPFAM" id="SSF49265">
    <property type="entry name" value="Fibronectin type III"/>
    <property type="match status" value="1"/>
</dbReference>
<dbReference type="CDD" id="cd00063">
    <property type="entry name" value="FN3"/>
    <property type="match status" value="1"/>
</dbReference>
<name>A0A1H3YAA4_9BACT</name>
<dbReference type="InterPro" id="IPR013783">
    <property type="entry name" value="Ig-like_fold"/>
</dbReference>
<dbReference type="InterPro" id="IPR033803">
    <property type="entry name" value="CBD-like_Golvesin-Xly"/>
</dbReference>
<evidence type="ECO:0000313" key="3">
    <source>
        <dbReference type="EMBL" id="SEA07874.1"/>
    </source>
</evidence>
<dbReference type="InterPro" id="IPR003961">
    <property type="entry name" value="FN3_dom"/>
</dbReference>
<organism evidence="3 4">
    <name type="scientific">Alistipes timonensis JC136</name>
    <dbReference type="NCBI Taxonomy" id="1033731"/>
    <lineage>
        <taxon>Bacteria</taxon>
        <taxon>Pseudomonadati</taxon>
        <taxon>Bacteroidota</taxon>
        <taxon>Bacteroidia</taxon>
        <taxon>Bacteroidales</taxon>
        <taxon>Rikenellaceae</taxon>
        <taxon>Alistipes</taxon>
    </lineage>
</organism>